<sequence>MPLPAADLGDIMKKLSDTISSLHMYLTKLQTNCNHCGEEGHPIIYFPTLHAPESKASTSEAKPLKTKSSKPKKEANASSSKDETYLVESLATARSNVAQKHHLRKAVHSYSTPGKTKGSELLKSELAKYENPADGDQPQQQDHHDVPQQAPAAEPYGAPMDEENGT</sequence>
<evidence type="ECO:0000313" key="1">
    <source>
        <dbReference type="EMBL" id="KAJ9064414.1"/>
    </source>
</evidence>
<name>A0ACC2SPU2_9FUNG</name>
<organism evidence="1 2">
    <name type="scientific">Entomophthora muscae</name>
    <dbReference type="NCBI Taxonomy" id="34485"/>
    <lineage>
        <taxon>Eukaryota</taxon>
        <taxon>Fungi</taxon>
        <taxon>Fungi incertae sedis</taxon>
        <taxon>Zoopagomycota</taxon>
        <taxon>Entomophthoromycotina</taxon>
        <taxon>Entomophthoromycetes</taxon>
        <taxon>Entomophthorales</taxon>
        <taxon>Entomophthoraceae</taxon>
        <taxon>Entomophthora</taxon>
    </lineage>
</organism>
<evidence type="ECO:0000313" key="2">
    <source>
        <dbReference type="Proteomes" id="UP001165960"/>
    </source>
</evidence>
<proteinExistence type="predicted"/>
<gene>
    <name evidence="1" type="ORF">DSO57_1030945</name>
</gene>
<dbReference type="EMBL" id="QTSX02004478">
    <property type="protein sequence ID" value="KAJ9064414.1"/>
    <property type="molecule type" value="Genomic_DNA"/>
</dbReference>
<reference evidence="1" key="1">
    <citation type="submission" date="2022-04" db="EMBL/GenBank/DDBJ databases">
        <title>Genome of the entomopathogenic fungus Entomophthora muscae.</title>
        <authorList>
            <person name="Elya C."/>
            <person name="Lovett B.R."/>
            <person name="Lee E."/>
            <person name="Macias A.M."/>
            <person name="Hajek A.E."/>
            <person name="De Bivort B.L."/>
            <person name="Kasson M.T."/>
            <person name="De Fine Licht H.H."/>
            <person name="Stajich J.E."/>
        </authorList>
    </citation>
    <scope>NUCLEOTIDE SEQUENCE</scope>
    <source>
        <strain evidence="1">Berkeley</strain>
    </source>
</reference>
<dbReference type="Proteomes" id="UP001165960">
    <property type="component" value="Unassembled WGS sequence"/>
</dbReference>
<keyword evidence="2" id="KW-1185">Reference proteome</keyword>
<accession>A0ACC2SPU2</accession>
<comment type="caution">
    <text evidence="1">The sequence shown here is derived from an EMBL/GenBank/DDBJ whole genome shotgun (WGS) entry which is preliminary data.</text>
</comment>
<protein>
    <submittedName>
        <fullName evidence="1">Uncharacterized protein</fullName>
    </submittedName>
</protein>